<accession>A0A2H3DQK8</accession>
<dbReference type="EMBL" id="KZ293651">
    <property type="protein sequence ID" value="PBK96154.1"/>
    <property type="molecule type" value="Genomic_DNA"/>
</dbReference>
<feature type="transmembrane region" description="Helical" evidence="1">
    <location>
        <begin position="183"/>
        <end position="209"/>
    </location>
</feature>
<evidence type="ECO:0000313" key="3">
    <source>
        <dbReference type="Proteomes" id="UP000217790"/>
    </source>
</evidence>
<evidence type="ECO:0000313" key="2">
    <source>
        <dbReference type="EMBL" id="PBK96154.1"/>
    </source>
</evidence>
<keyword evidence="1" id="KW-0472">Membrane</keyword>
<reference evidence="3" key="1">
    <citation type="journal article" date="2017" name="Nat. Ecol. Evol.">
        <title>Genome expansion and lineage-specific genetic innovations in the forest pathogenic fungi Armillaria.</title>
        <authorList>
            <person name="Sipos G."/>
            <person name="Prasanna A.N."/>
            <person name="Walter M.C."/>
            <person name="O'Connor E."/>
            <person name="Balint B."/>
            <person name="Krizsan K."/>
            <person name="Kiss B."/>
            <person name="Hess J."/>
            <person name="Varga T."/>
            <person name="Slot J."/>
            <person name="Riley R."/>
            <person name="Boka B."/>
            <person name="Rigling D."/>
            <person name="Barry K."/>
            <person name="Lee J."/>
            <person name="Mihaltcheva S."/>
            <person name="LaButti K."/>
            <person name="Lipzen A."/>
            <person name="Waldron R."/>
            <person name="Moloney N.M."/>
            <person name="Sperisen C."/>
            <person name="Kredics L."/>
            <person name="Vagvoelgyi C."/>
            <person name="Patrignani A."/>
            <person name="Fitzpatrick D."/>
            <person name="Nagy I."/>
            <person name="Doyle S."/>
            <person name="Anderson J.B."/>
            <person name="Grigoriev I.V."/>
            <person name="Gueldener U."/>
            <person name="Muensterkoetter M."/>
            <person name="Nagy L.G."/>
        </authorList>
    </citation>
    <scope>NUCLEOTIDE SEQUENCE [LARGE SCALE GENOMIC DNA]</scope>
    <source>
        <strain evidence="3">Ar21-2</strain>
    </source>
</reference>
<feature type="transmembrane region" description="Helical" evidence="1">
    <location>
        <begin position="109"/>
        <end position="131"/>
    </location>
</feature>
<evidence type="ECO:0000256" key="1">
    <source>
        <dbReference type="SAM" id="Phobius"/>
    </source>
</evidence>
<feature type="transmembrane region" description="Helical" evidence="1">
    <location>
        <begin position="58"/>
        <end position="81"/>
    </location>
</feature>
<sequence>MEVPQPGISQDDKSVVFDELDLTLNCLILESLLQGLYTGIIVVTLWTMFSSPKCLRSTFLRTIIILLYVLRTIVFVINWAFQYRGFIEYGDNYYSVFTALQEANPWYTAHYLVSAITGGISTLLVDTVTIWRCWILWDRQWRVILTPILCTVVGTVMKTMQILSDLHNFTDDIRKSARFAAEINWSLIYILMTLATTVVCIILITYRIVRLAHRISSFRSIITTLIETSATYSLVLVVYLALVAKNLEAAYYADLFAAYVRAIAPTLLVLRVAATSDSGSSNEERTTSRDFSVIWFTKRMDESSCDDIGGSSVL</sequence>
<feature type="transmembrane region" description="Helical" evidence="1">
    <location>
        <begin position="22"/>
        <end position="46"/>
    </location>
</feature>
<keyword evidence="1" id="KW-1133">Transmembrane helix</keyword>
<protein>
    <submittedName>
        <fullName evidence="2">Uncharacterized protein</fullName>
    </submittedName>
</protein>
<feature type="transmembrane region" description="Helical" evidence="1">
    <location>
        <begin position="221"/>
        <end position="243"/>
    </location>
</feature>
<dbReference type="InParanoid" id="A0A2H3DQK8"/>
<organism evidence="2 3">
    <name type="scientific">Armillaria gallica</name>
    <name type="common">Bulbous honey fungus</name>
    <name type="synonym">Armillaria bulbosa</name>
    <dbReference type="NCBI Taxonomy" id="47427"/>
    <lineage>
        <taxon>Eukaryota</taxon>
        <taxon>Fungi</taxon>
        <taxon>Dikarya</taxon>
        <taxon>Basidiomycota</taxon>
        <taxon>Agaricomycotina</taxon>
        <taxon>Agaricomycetes</taxon>
        <taxon>Agaricomycetidae</taxon>
        <taxon>Agaricales</taxon>
        <taxon>Marasmiineae</taxon>
        <taxon>Physalacriaceae</taxon>
        <taxon>Armillaria</taxon>
    </lineage>
</organism>
<feature type="transmembrane region" description="Helical" evidence="1">
    <location>
        <begin position="249"/>
        <end position="270"/>
    </location>
</feature>
<dbReference type="AlphaFoldDB" id="A0A2H3DQK8"/>
<proteinExistence type="predicted"/>
<dbReference type="OrthoDB" id="2954345at2759"/>
<gene>
    <name evidence="2" type="ORF">ARMGADRAFT_1077667</name>
</gene>
<keyword evidence="1" id="KW-0812">Transmembrane</keyword>
<dbReference type="Proteomes" id="UP000217790">
    <property type="component" value="Unassembled WGS sequence"/>
</dbReference>
<keyword evidence="3" id="KW-1185">Reference proteome</keyword>
<dbReference type="OMA" id="WEFERRI"/>
<feature type="transmembrane region" description="Helical" evidence="1">
    <location>
        <begin position="143"/>
        <end position="163"/>
    </location>
</feature>
<name>A0A2H3DQK8_ARMGA</name>